<accession>A0ABV5WYU2</accession>
<feature type="compositionally biased region" description="Low complexity" evidence="3">
    <location>
        <begin position="749"/>
        <end position="760"/>
    </location>
</feature>
<name>A0ABV5WYU2_9MICO</name>
<dbReference type="Proteomes" id="UP001589707">
    <property type="component" value="Unassembled WGS sequence"/>
</dbReference>
<evidence type="ECO:0000313" key="7">
    <source>
        <dbReference type="Proteomes" id="UP001589707"/>
    </source>
</evidence>
<protein>
    <submittedName>
        <fullName evidence="6">Alpha/beta fold hydrolase</fullName>
    </submittedName>
</protein>
<evidence type="ECO:0000256" key="2">
    <source>
        <dbReference type="ARBA" id="ARBA00022598"/>
    </source>
</evidence>
<dbReference type="InterPro" id="IPR000073">
    <property type="entry name" value="AB_hydrolase_1"/>
</dbReference>
<feature type="domain" description="AMP-dependent synthetase/ligase" evidence="4">
    <location>
        <begin position="374"/>
        <end position="713"/>
    </location>
</feature>
<dbReference type="InterPro" id="IPR000873">
    <property type="entry name" value="AMP-dep_synth/lig_dom"/>
</dbReference>
<keyword evidence="6" id="KW-0378">Hydrolase</keyword>
<reference evidence="6 7" key="1">
    <citation type="submission" date="2024-09" db="EMBL/GenBank/DDBJ databases">
        <authorList>
            <person name="Sun Q."/>
            <person name="Mori K."/>
        </authorList>
    </citation>
    <scope>NUCLEOTIDE SEQUENCE [LARGE SCALE GENOMIC DNA]</scope>
    <source>
        <strain evidence="6 7">JCM 11683</strain>
    </source>
</reference>
<dbReference type="InterPro" id="IPR042099">
    <property type="entry name" value="ANL_N_sf"/>
</dbReference>
<dbReference type="PROSITE" id="PS00455">
    <property type="entry name" value="AMP_BINDING"/>
    <property type="match status" value="1"/>
</dbReference>
<dbReference type="PANTHER" id="PTHR43201:SF5">
    <property type="entry name" value="MEDIUM-CHAIN ACYL-COA LIGASE ACSF2, MITOCHONDRIAL"/>
    <property type="match status" value="1"/>
</dbReference>
<feature type="compositionally biased region" description="Low complexity" evidence="3">
    <location>
        <begin position="723"/>
        <end position="741"/>
    </location>
</feature>
<evidence type="ECO:0000256" key="3">
    <source>
        <dbReference type="SAM" id="MobiDB-lite"/>
    </source>
</evidence>
<keyword evidence="7" id="KW-1185">Reference proteome</keyword>
<feature type="domain" description="AB hydrolase-1" evidence="5">
    <location>
        <begin position="53"/>
        <end position="323"/>
    </location>
</feature>
<dbReference type="EMBL" id="JBHMAU010000010">
    <property type="protein sequence ID" value="MFB9775006.1"/>
    <property type="molecule type" value="Genomic_DNA"/>
</dbReference>
<gene>
    <name evidence="6" type="ORF">ACFFN1_00965</name>
</gene>
<dbReference type="Pfam" id="PF00501">
    <property type="entry name" value="AMP-binding"/>
    <property type="match status" value="1"/>
</dbReference>
<dbReference type="InterPro" id="IPR029058">
    <property type="entry name" value="AB_hydrolase_fold"/>
</dbReference>
<dbReference type="SUPFAM" id="SSF53474">
    <property type="entry name" value="alpha/beta-Hydrolases"/>
    <property type="match status" value="1"/>
</dbReference>
<keyword evidence="2" id="KW-0436">Ligase</keyword>
<dbReference type="SUPFAM" id="SSF56801">
    <property type="entry name" value="Acetyl-CoA synthetase-like"/>
    <property type="match status" value="1"/>
</dbReference>
<sequence>MPARPAALPGELPGWDPQWSRLVTVPTVDGERTFHVLDTLPALQAAGLEPTGTILALHGNPTWSYLWRHLAAVSLDRARGAGPAGAGDRARGAGPVWRIIAPDQLEMGFSERLAHDALPTTHGPGFRRIAERVADFDAVVTALMAEQPTAHTVTLGHDWGGVLSLTWAARHEDRVDAVISLNTAVAQPEGTPIPAPLQAALAGPMLPLSTVRTDWFLRTTLSLAQGSLTDAEKDAFRAPYRSAEQRGGIGAFVADIPAVETHPSYSELQRLGEDIAELQVPALLVWGPKDPVFLERFLRDLRHRLPQADIHRCEKASHLVSEDADVASIVLGWLDTRFAPAAVSGSDAAEATPASGTESAAVGTRMIFDALAERAEDEAIASVDMSQSPPQSVSWRQLAGVVDGIAAGLQARGLEPGDRVSLLVTPGNDLTAAAYGVLKAGGTVVVADAGLGVAGMTRAIRSADPQWIIGELPGLTLARTAGWPGRRISVSALPAPERLTLGVETSLTELIRAGRAHLAGTASTTGEAAAGQTAPGRAESAQTAAALRRPDPDDLAAVLFTSGSTGPAKGVRYTHAQLAALMDVLTRTFDMRPGAGLVAGFAPFALFGPGLGVTSVTPDMSVTKPRTLTASALAAAVAEADCTMVFASPAAYTNVCATAGDLTEAQRAACAGVELALSAGAPVPLALMDQVAQIFPHAEIHSPYGMTEGLLLADIDRHAVAAAEAEGTEAEGPAEAAGTESEGAEAAEAEAAQPEAAQPEAARRGAHAARGVCVGTPIDGVRFALAPIDAAGESAEELLTGADAQERLGEFVVSAAHIRDGYDRLWSTDRQASRDTLDGQRWHRTNDIGHIDTAGRIWIEGRLQHIITTPAGPLGPGGIEALTDRDPAVFRSAAVGVGPTGTQALVLVLEPAAGSDPDTGEPLAPGLAPLPVAQRLRTHVAAATGADVAAVLVAPSFPTDIRHNSKIDRSRLADWAAAVLGGEPIRKP</sequence>
<dbReference type="Gene3D" id="3.40.50.1820">
    <property type="entry name" value="alpha/beta hydrolase"/>
    <property type="match status" value="1"/>
</dbReference>
<feature type="region of interest" description="Disordered" evidence="3">
    <location>
        <begin position="723"/>
        <end position="764"/>
    </location>
</feature>
<dbReference type="RefSeq" id="WP_376837770.1">
    <property type="nucleotide sequence ID" value="NZ_JBHMAU010000010.1"/>
</dbReference>
<comment type="caution">
    <text evidence="6">The sequence shown here is derived from an EMBL/GenBank/DDBJ whole genome shotgun (WGS) entry which is preliminary data.</text>
</comment>
<dbReference type="Pfam" id="PF00561">
    <property type="entry name" value="Abhydrolase_1"/>
    <property type="match status" value="1"/>
</dbReference>
<dbReference type="GO" id="GO:0016787">
    <property type="term" value="F:hydrolase activity"/>
    <property type="evidence" value="ECO:0007669"/>
    <property type="project" value="UniProtKB-KW"/>
</dbReference>
<evidence type="ECO:0000256" key="1">
    <source>
        <dbReference type="ARBA" id="ARBA00006432"/>
    </source>
</evidence>
<dbReference type="InterPro" id="IPR020845">
    <property type="entry name" value="AMP-binding_CS"/>
</dbReference>
<comment type="similarity">
    <text evidence="1">Belongs to the ATP-dependent AMP-binding enzyme family.</text>
</comment>
<dbReference type="PANTHER" id="PTHR43201">
    <property type="entry name" value="ACYL-COA SYNTHETASE"/>
    <property type="match status" value="1"/>
</dbReference>
<organism evidence="6 7">
    <name type="scientific">Brevibacterium otitidis</name>
    <dbReference type="NCBI Taxonomy" id="53364"/>
    <lineage>
        <taxon>Bacteria</taxon>
        <taxon>Bacillati</taxon>
        <taxon>Actinomycetota</taxon>
        <taxon>Actinomycetes</taxon>
        <taxon>Micrococcales</taxon>
        <taxon>Brevibacteriaceae</taxon>
        <taxon>Brevibacterium</taxon>
    </lineage>
</organism>
<evidence type="ECO:0000259" key="5">
    <source>
        <dbReference type="Pfam" id="PF00561"/>
    </source>
</evidence>
<dbReference type="Gene3D" id="3.40.50.12780">
    <property type="entry name" value="N-terminal domain of ligase-like"/>
    <property type="match status" value="1"/>
</dbReference>
<proteinExistence type="inferred from homology"/>
<evidence type="ECO:0000313" key="6">
    <source>
        <dbReference type="EMBL" id="MFB9775006.1"/>
    </source>
</evidence>
<evidence type="ECO:0000259" key="4">
    <source>
        <dbReference type="Pfam" id="PF00501"/>
    </source>
</evidence>